<accession>A0A067MYT6</accession>
<reference evidence="12" key="1">
    <citation type="journal article" date="2014" name="Proc. Natl. Acad. Sci. U.S.A.">
        <title>Extensive sampling of basidiomycete genomes demonstrates inadequacy of the white-rot/brown-rot paradigm for wood decay fungi.</title>
        <authorList>
            <person name="Riley R."/>
            <person name="Salamov A.A."/>
            <person name="Brown D.W."/>
            <person name="Nagy L.G."/>
            <person name="Floudas D."/>
            <person name="Held B.W."/>
            <person name="Levasseur A."/>
            <person name="Lombard V."/>
            <person name="Morin E."/>
            <person name="Otillar R."/>
            <person name="Lindquist E.A."/>
            <person name="Sun H."/>
            <person name="LaButti K.M."/>
            <person name="Schmutz J."/>
            <person name="Jabbour D."/>
            <person name="Luo H."/>
            <person name="Baker S.E."/>
            <person name="Pisabarro A.G."/>
            <person name="Walton J.D."/>
            <person name="Blanchette R.A."/>
            <person name="Henrissat B."/>
            <person name="Martin F."/>
            <person name="Cullen D."/>
            <person name="Hibbett D.S."/>
            <person name="Grigoriev I.V."/>
        </authorList>
    </citation>
    <scope>NUCLEOTIDE SEQUENCE [LARGE SCALE GENOMIC DNA]</scope>
    <source>
        <strain evidence="12">FD-172 SS1</strain>
    </source>
</reference>
<dbReference type="GO" id="GO:0005524">
    <property type="term" value="F:ATP binding"/>
    <property type="evidence" value="ECO:0007669"/>
    <property type="project" value="UniProtKB-KW"/>
</dbReference>
<comment type="similarity">
    <text evidence="1 7">Belongs to the helicase family. RecQ subfamily.</text>
</comment>
<dbReference type="SUPFAM" id="SSF52540">
    <property type="entry name" value="P-loop containing nucleoside triphosphate hydrolases"/>
    <property type="match status" value="1"/>
</dbReference>
<dbReference type="GO" id="GO:0016887">
    <property type="term" value="F:ATP hydrolysis activity"/>
    <property type="evidence" value="ECO:0007669"/>
    <property type="project" value="RHEA"/>
</dbReference>
<dbReference type="EMBL" id="KL198017">
    <property type="protein sequence ID" value="KDQ20898.1"/>
    <property type="molecule type" value="Genomic_DNA"/>
</dbReference>
<evidence type="ECO:0000256" key="1">
    <source>
        <dbReference type="ARBA" id="ARBA00005446"/>
    </source>
</evidence>
<dbReference type="OrthoDB" id="10261556at2759"/>
<dbReference type="SMART" id="SM00490">
    <property type="entry name" value="HELICc"/>
    <property type="match status" value="1"/>
</dbReference>
<keyword evidence="5 7" id="KW-0067">ATP-binding</keyword>
<dbReference type="PANTHER" id="PTHR13710">
    <property type="entry name" value="DNA HELICASE RECQ FAMILY MEMBER"/>
    <property type="match status" value="1"/>
</dbReference>
<dbReference type="FunFam" id="3.40.50.300:FF:001389">
    <property type="entry name" value="ATP-dependent DNA helicase RecQ"/>
    <property type="match status" value="1"/>
</dbReference>
<evidence type="ECO:0000256" key="4">
    <source>
        <dbReference type="ARBA" id="ARBA00022806"/>
    </source>
</evidence>
<dbReference type="InterPro" id="IPR011545">
    <property type="entry name" value="DEAD/DEAH_box_helicase_dom"/>
</dbReference>
<dbReference type="GO" id="GO:0003676">
    <property type="term" value="F:nucleic acid binding"/>
    <property type="evidence" value="ECO:0007669"/>
    <property type="project" value="InterPro"/>
</dbReference>
<evidence type="ECO:0000256" key="7">
    <source>
        <dbReference type="RuleBase" id="RU364117"/>
    </source>
</evidence>
<dbReference type="HOGENOM" id="CLU_001103_9_3_1"/>
<dbReference type="InterPro" id="IPR004589">
    <property type="entry name" value="DNA_helicase_ATP-dep_RecQ"/>
</dbReference>
<organism evidence="11 12">
    <name type="scientific">Botryobasidium botryosum (strain FD-172 SS1)</name>
    <dbReference type="NCBI Taxonomy" id="930990"/>
    <lineage>
        <taxon>Eukaryota</taxon>
        <taxon>Fungi</taxon>
        <taxon>Dikarya</taxon>
        <taxon>Basidiomycota</taxon>
        <taxon>Agaricomycotina</taxon>
        <taxon>Agaricomycetes</taxon>
        <taxon>Cantharellales</taxon>
        <taxon>Botryobasidiaceae</taxon>
        <taxon>Botryobasidium</taxon>
    </lineage>
</organism>
<dbReference type="InParanoid" id="A0A067MYT6"/>
<evidence type="ECO:0000259" key="9">
    <source>
        <dbReference type="PROSITE" id="PS51192"/>
    </source>
</evidence>
<dbReference type="SMART" id="SM00487">
    <property type="entry name" value="DEXDc"/>
    <property type="match status" value="1"/>
</dbReference>
<dbReference type="GO" id="GO:0043138">
    <property type="term" value="F:3'-5' DNA helicase activity"/>
    <property type="evidence" value="ECO:0007669"/>
    <property type="project" value="UniProtKB-EC"/>
</dbReference>
<dbReference type="PANTHER" id="PTHR13710:SF152">
    <property type="entry name" value="ATP-DEPENDENT DNA HELICASE Q5"/>
    <property type="match status" value="1"/>
</dbReference>
<evidence type="ECO:0000256" key="5">
    <source>
        <dbReference type="ARBA" id="ARBA00022840"/>
    </source>
</evidence>
<sequence length="456" mass="51336">MSTSDKKARVARSKKAKVAADCYDVLTNVFEKTHYKGQQQEIVEAALEGEDILVVAPTGMGKSLCFQIPAIAAKNGITFVISPLLALMKNQVSRLRDHGVRAAALNSESSSEERSEITSDLASSNPQTRLLYITPEKMGTPSFQLSLSKLYNRGKITRFVLDEAHCISEWGHSFRIDYRNLGFLKKKYPLVPIMALTASATAIVREDIITNLNMSPSLLTFIHPFNRENLFYEVQYFKNPQPQSQYATVASYINNLTRRKGGEASTGIVYARRRETCDQLAEFLRRSGIAARAYHRGLSNAELDQTLTEWENEDQCKVVCATVAFGMGIDKANCRFVIHYDLPGSFEGFYQETGRAGRDGSASKCILYYSREDAIRVQKLVSRNHAAREQNDGPEPSQRAPESIQALINFAENTSVCRHVLICRYFGEVVDTSDEDVRKSYCNQMCDVRRFFFILV</sequence>
<comment type="catalytic activity">
    <reaction evidence="6 7">
        <text>Couples ATP hydrolysis with the unwinding of duplex DNA by translocating in the 3'-5' direction.</text>
        <dbReference type="EC" id="5.6.2.4"/>
    </reaction>
</comment>
<dbReference type="InterPro" id="IPR027417">
    <property type="entry name" value="P-loop_NTPase"/>
</dbReference>
<keyword evidence="2 7" id="KW-0547">Nucleotide-binding</keyword>
<dbReference type="GO" id="GO:0009378">
    <property type="term" value="F:four-way junction helicase activity"/>
    <property type="evidence" value="ECO:0007669"/>
    <property type="project" value="TreeGrafter"/>
</dbReference>
<keyword evidence="4 7" id="KW-0347">Helicase</keyword>
<feature type="region of interest" description="Disordered" evidence="8">
    <location>
        <begin position="103"/>
        <end position="123"/>
    </location>
</feature>
<dbReference type="InterPro" id="IPR032284">
    <property type="entry name" value="RecQ_Zn-bd"/>
</dbReference>
<proteinExistence type="inferred from homology"/>
<dbReference type="PROSITE" id="PS51192">
    <property type="entry name" value="HELICASE_ATP_BIND_1"/>
    <property type="match status" value="1"/>
</dbReference>
<evidence type="ECO:0000313" key="12">
    <source>
        <dbReference type="Proteomes" id="UP000027195"/>
    </source>
</evidence>
<keyword evidence="7" id="KW-0539">Nucleus</keyword>
<dbReference type="PROSITE" id="PS51194">
    <property type="entry name" value="HELICASE_CTER"/>
    <property type="match status" value="1"/>
</dbReference>
<dbReference type="GO" id="GO:0005634">
    <property type="term" value="C:nucleus"/>
    <property type="evidence" value="ECO:0007669"/>
    <property type="project" value="UniProtKB-SubCell"/>
</dbReference>
<evidence type="ECO:0000256" key="8">
    <source>
        <dbReference type="SAM" id="MobiDB-lite"/>
    </source>
</evidence>
<evidence type="ECO:0000259" key="10">
    <source>
        <dbReference type="PROSITE" id="PS51194"/>
    </source>
</evidence>
<evidence type="ECO:0000256" key="6">
    <source>
        <dbReference type="ARBA" id="ARBA00034617"/>
    </source>
</evidence>
<dbReference type="Pfam" id="PF16124">
    <property type="entry name" value="RecQ_Zn_bind"/>
    <property type="match status" value="1"/>
</dbReference>
<dbReference type="GO" id="GO:0000724">
    <property type="term" value="P:double-strand break repair via homologous recombination"/>
    <property type="evidence" value="ECO:0007669"/>
    <property type="project" value="TreeGrafter"/>
</dbReference>
<dbReference type="Pfam" id="PF00270">
    <property type="entry name" value="DEAD"/>
    <property type="match status" value="1"/>
</dbReference>
<dbReference type="GO" id="GO:0005737">
    <property type="term" value="C:cytoplasm"/>
    <property type="evidence" value="ECO:0007669"/>
    <property type="project" value="TreeGrafter"/>
</dbReference>
<dbReference type="Gene3D" id="3.40.50.300">
    <property type="entry name" value="P-loop containing nucleotide triphosphate hydrolases"/>
    <property type="match status" value="2"/>
</dbReference>
<dbReference type="EC" id="5.6.2.4" evidence="7"/>
<feature type="domain" description="Helicase C-terminal" evidence="10">
    <location>
        <begin position="248"/>
        <end position="408"/>
    </location>
</feature>
<dbReference type="InterPro" id="IPR001650">
    <property type="entry name" value="Helicase_C-like"/>
</dbReference>
<feature type="domain" description="Helicase ATP-binding" evidence="9">
    <location>
        <begin position="43"/>
        <end position="218"/>
    </location>
</feature>
<dbReference type="InterPro" id="IPR014001">
    <property type="entry name" value="Helicase_ATP-bd"/>
</dbReference>
<evidence type="ECO:0000313" key="11">
    <source>
        <dbReference type="EMBL" id="KDQ20898.1"/>
    </source>
</evidence>
<gene>
    <name evidence="11" type="ORF">BOTBODRAFT_321879</name>
</gene>
<keyword evidence="12" id="KW-1185">Reference proteome</keyword>
<dbReference type="STRING" id="930990.A0A067MYT6"/>
<dbReference type="AlphaFoldDB" id="A0A067MYT6"/>
<comment type="subcellular location">
    <subcellularLocation>
        <location evidence="7">Nucleus</location>
    </subcellularLocation>
</comment>
<dbReference type="NCBIfam" id="TIGR00614">
    <property type="entry name" value="recQ_fam"/>
    <property type="match status" value="1"/>
</dbReference>
<dbReference type="CDD" id="cd17920">
    <property type="entry name" value="DEXHc_RecQ"/>
    <property type="match status" value="1"/>
</dbReference>
<comment type="catalytic activity">
    <reaction evidence="7">
        <text>ATP + H2O = ADP + phosphate + H(+)</text>
        <dbReference type="Rhea" id="RHEA:13065"/>
        <dbReference type="ChEBI" id="CHEBI:15377"/>
        <dbReference type="ChEBI" id="CHEBI:15378"/>
        <dbReference type="ChEBI" id="CHEBI:30616"/>
        <dbReference type="ChEBI" id="CHEBI:43474"/>
        <dbReference type="ChEBI" id="CHEBI:456216"/>
    </reaction>
</comment>
<dbReference type="Pfam" id="PF00271">
    <property type="entry name" value="Helicase_C"/>
    <property type="match status" value="1"/>
</dbReference>
<dbReference type="Proteomes" id="UP000027195">
    <property type="component" value="Unassembled WGS sequence"/>
</dbReference>
<evidence type="ECO:0000256" key="2">
    <source>
        <dbReference type="ARBA" id="ARBA00022741"/>
    </source>
</evidence>
<keyword evidence="3 7" id="KW-0378">Hydrolase</keyword>
<name>A0A067MYT6_BOTB1</name>
<protein>
    <recommendedName>
        <fullName evidence="7">ATP-dependent DNA helicase</fullName>
        <ecNumber evidence="7">5.6.2.4</ecNumber>
    </recommendedName>
</protein>
<dbReference type="GO" id="GO:0005694">
    <property type="term" value="C:chromosome"/>
    <property type="evidence" value="ECO:0007669"/>
    <property type="project" value="TreeGrafter"/>
</dbReference>
<evidence type="ECO:0000256" key="3">
    <source>
        <dbReference type="ARBA" id="ARBA00022801"/>
    </source>
</evidence>